<gene>
    <name evidence="6" type="ORF">ACFFR3_06810</name>
</gene>
<proteinExistence type="predicted"/>
<feature type="transmembrane region" description="Helical" evidence="4">
    <location>
        <begin position="66"/>
        <end position="88"/>
    </location>
</feature>
<keyword evidence="2 6" id="KW-0418">Kinase</keyword>
<feature type="transmembrane region" description="Helical" evidence="4">
    <location>
        <begin position="540"/>
        <end position="564"/>
    </location>
</feature>
<dbReference type="InterPro" id="IPR036890">
    <property type="entry name" value="HATPase_C_sf"/>
</dbReference>
<evidence type="ECO:0000256" key="4">
    <source>
        <dbReference type="SAM" id="Phobius"/>
    </source>
</evidence>
<feature type="transmembrane region" description="Helical" evidence="4">
    <location>
        <begin position="143"/>
        <end position="164"/>
    </location>
</feature>
<reference evidence="6 7" key="1">
    <citation type="submission" date="2024-09" db="EMBL/GenBank/DDBJ databases">
        <authorList>
            <person name="Sun Q."/>
            <person name="Mori K."/>
        </authorList>
    </citation>
    <scope>NUCLEOTIDE SEQUENCE [LARGE SCALE GENOMIC DNA]</scope>
    <source>
        <strain evidence="6 7">JCM 3324</strain>
    </source>
</reference>
<feature type="transmembrane region" description="Helical" evidence="4">
    <location>
        <begin position="37"/>
        <end position="59"/>
    </location>
</feature>
<feature type="domain" description="Histidine kinase/HSP90-like ATPase" evidence="5">
    <location>
        <begin position="282"/>
        <end position="368"/>
    </location>
</feature>
<dbReference type="EMBL" id="JBHMCF010000007">
    <property type="protein sequence ID" value="MFB9469209.1"/>
    <property type="molecule type" value="Genomic_DNA"/>
</dbReference>
<dbReference type="GO" id="GO:0016301">
    <property type="term" value="F:kinase activity"/>
    <property type="evidence" value="ECO:0007669"/>
    <property type="project" value="UniProtKB-KW"/>
</dbReference>
<feature type="transmembrane region" description="Helical" evidence="4">
    <location>
        <begin position="424"/>
        <end position="446"/>
    </location>
</feature>
<sequence length="747" mass="79295">MAEGLLEGYGRKYASAVRLATLVPICLIAPFRAAPGQLVSTLVVVVAAAGWTCWFTWWLRNGRGSALVALDVAVMNGLFCTVFWTGAVDSLNTGWLRLLVDFAVVTYQWYTPLRVGAPAAVGAVAGPVAILLAAGAWEVDSSLATGILLALPGATVGRVAWIFMNRTARRAEALAREALRARGEALLAAGVRAEEREQVNSLHDTAATTLLMVGLGQVRSGAGWLAPQARRDLARLREAAGRTPEEADLVELLRAVPALTHLAVDFDAPDRLRLPYEAARAISDAAGEALANVRRHSGTGRATVRLSGDARALRLDVADDGRGFDPDGVPGTRRGLRESVHARMERAGGTATITSAPGQGTRVRLEWRSADRSGAAQDDPVEASAQARLGRGLRITTLFVALAAVFGIALPTVIRYLPTYEAPAAQLGAFAMIGVVLLAEAVLIVRGRSWGRWRGPVIAVVLAVSLVSYVSLPDGRTSTGEDWMFAAATWPGLIVVLDRPLRSALTFMAAHELVALFHLVVLEGSTFLTLARFATGSVTVIGYPLFLAVLATVLRDLGAAAVAARREIEQVRVADAVAGESHRRRQQRFAELSGSTVPLLEGLADGSLDPQDPQVQRRSAIEAARMRRLFAEADESADPLLHELRHCIDVADRKGVVVELDTRGQWPTPPVPVRRDLTEAVLVGLATAATRARVTVLGTPALVSVSVVADCGAVDVPPPAAPGVQVETLTSGDTAWMEAQWQPAASP</sequence>
<feature type="transmembrane region" description="Helical" evidence="4">
    <location>
        <begin position="398"/>
        <end position="418"/>
    </location>
</feature>
<evidence type="ECO:0000256" key="2">
    <source>
        <dbReference type="ARBA" id="ARBA00022777"/>
    </source>
</evidence>
<keyword evidence="7" id="KW-1185">Reference proteome</keyword>
<accession>A0ABV5NHH2</accession>
<keyword evidence="4" id="KW-1133">Transmembrane helix</keyword>
<dbReference type="Gene3D" id="3.30.565.10">
    <property type="entry name" value="Histidine kinase-like ATPase, C-terminal domain"/>
    <property type="match status" value="1"/>
</dbReference>
<keyword evidence="1" id="KW-0808">Transferase</keyword>
<dbReference type="SUPFAM" id="SSF55874">
    <property type="entry name" value="ATPase domain of HSP90 chaperone/DNA topoisomerase II/histidine kinase"/>
    <property type="match status" value="1"/>
</dbReference>
<dbReference type="CDD" id="cd16917">
    <property type="entry name" value="HATPase_UhpB-NarQ-NarX-like"/>
    <property type="match status" value="1"/>
</dbReference>
<evidence type="ECO:0000256" key="3">
    <source>
        <dbReference type="ARBA" id="ARBA00023012"/>
    </source>
</evidence>
<protein>
    <submittedName>
        <fullName evidence="6">Sensor histidine kinase</fullName>
    </submittedName>
</protein>
<dbReference type="PANTHER" id="PTHR24421:SF61">
    <property type="entry name" value="OXYGEN SENSOR HISTIDINE KINASE NREB"/>
    <property type="match status" value="1"/>
</dbReference>
<keyword evidence="3" id="KW-0902">Two-component regulatory system</keyword>
<name>A0ABV5NHH2_9ACTN</name>
<keyword evidence="4" id="KW-0472">Membrane</keyword>
<feature type="transmembrane region" description="Helical" evidence="4">
    <location>
        <begin position="94"/>
        <end position="110"/>
    </location>
</feature>
<evidence type="ECO:0000256" key="1">
    <source>
        <dbReference type="ARBA" id="ARBA00022679"/>
    </source>
</evidence>
<dbReference type="InterPro" id="IPR050482">
    <property type="entry name" value="Sensor_HK_TwoCompSys"/>
</dbReference>
<dbReference type="Proteomes" id="UP001589568">
    <property type="component" value="Unassembled WGS sequence"/>
</dbReference>
<keyword evidence="4" id="KW-0812">Transmembrane</keyword>
<organism evidence="6 7">
    <name type="scientific">Nonomuraea salmonea</name>
    <dbReference type="NCBI Taxonomy" id="46181"/>
    <lineage>
        <taxon>Bacteria</taxon>
        <taxon>Bacillati</taxon>
        <taxon>Actinomycetota</taxon>
        <taxon>Actinomycetes</taxon>
        <taxon>Streptosporangiales</taxon>
        <taxon>Streptosporangiaceae</taxon>
        <taxon>Nonomuraea</taxon>
    </lineage>
</organism>
<evidence type="ECO:0000259" key="5">
    <source>
        <dbReference type="Pfam" id="PF02518"/>
    </source>
</evidence>
<feature type="transmembrane region" description="Helical" evidence="4">
    <location>
        <begin position="453"/>
        <end position="471"/>
    </location>
</feature>
<dbReference type="Pfam" id="PF02518">
    <property type="entry name" value="HATPase_c"/>
    <property type="match status" value="1"/>
</dbReference>
<evidence type="ECO:0000313" key="7">
    <source>
        <dbReference type="Proteomes" id="UP001589568"/>
    </source>
</evidence>
<feature type="transmembrane region" description="Helical" evidence="4">
    <location>
        <begin position="117"/>
        <end position="137"/>
    </location>
</feature>
<evidence type="ECO:0000313" key="6">
    <source>
        <dbReference type="EMBL" id="MFB9469209.1"/>
    </source>
</evidence>
<dbReference type="InterPro" id="IPR003594">
    <property type="entry name" value="HATPase_dom"/>
</dbReference>
<dbReference type="RefSeq" id="WP_379482780.1">
    <property type="nucleotide sequence ID" value="NZ_JBHMCF010000007.1"/>
</dbReference>
<comment type="caution">
    <text evidence="6">The sequence shown here is derived from an EMBL/GenBank/DDBJ whole genome shotgun (WGS) entry which is preliminary data.</text>
</comment>
<dbReference type="PANTHER" id="PTHR24421">
    <property type="entry name" value="NITRATE/NITRITE SENSOR PROTEIN NARX-RELATED"/>
    <property type="match status" value="1"/>
</dbReference>